<dbReference type="SUPFAM" id="SSF55486">
    <property type="entry name" value="Metalloproteases ('zincins'), catalytic domain"/>
    <property type="match status" value="1"/>
</dbReference>
<organism evidence="1 2">
    <name type="scientific">Gloeobacter kilaueensis (strain ATCC BAA-2537 / CCAP 1431/1 / ULC 316 / JS1)</name>
    <dbReference type="NCBI Taxonomy" id="1183438"/>
    <lineage>
        <taxon>Bacteria</taxon>
        <taxon>Bacillati</taxon>
        <taxon>Cyanobacteriota</taxon>
        <taxon>Cyanophyceae</taxon>
        <taxon>Gloeobacterales</taxon>
        <taxon>Gloeobacteraceae</taxon>
        <taxon>Gloeobacter</taxon>
    </lineage>
</organism>
<sequence>MQTIAQKIARRAGRGLSLLVALYLLVIPATYAWGYDRTNFPIRVYIAPVARYPSFPNSAGEAVPQQTAGALQQGFLDWVNILLSTPSRNAAENSLVVLRPQAEERQAKALLAAGLFSFSPGPDKADLYVEVLRRTPISDSEEQSDGVTGRYATGGPWRFGKIQIIVNQSQGGAVDEFALRTALMHEIGHALGLAHRAGEHCNLMSAHRFTCTAPFPTECREGASDGRCIEIATADLRYLQRSMLAEPGQGPNSAVAEISSYKASVIERIRRGLISLNDLKPTGAVLLHLDAEGRVETLQVQQSFGNPQLDGQVVEGIRKLAPFGHFPASWKDPGIQFSFSLGP</sequence>
<dbReference type="AlphaFoldDB" id="U5QPU9"/>
<dbReference type="HOGENOM" id="CLU_808361_0_0_3"/>
<evidence type="ECO:0000313" key="2">
    <source>
        <dbReference type="Proteomes" id="UP000017396"/>
    </source>
</evidence>
<dbReference type="PATRIC" id="fig|1183438.3.peg.3347"/>
<dbReference type="KEGG" id="glj:GKIL_3408"/>
<reference evidence="1 2" key="1">
    <citation type="journal article" date="2013" name="PLoS ONE">
        <title>Cultivation and Complete Genome Sequencing of Gloeobacter kilaueensis sp. nov., from a Lava Cave in Kilauea Caldera, Hawai'i.</title>
        <authorList>
            <person name="Saw J.H."/>
            <person name="Schatz M."/>
            <person name="Brown M.V."/>
            <person name="Kunkel D.D."/>
            <person name="Foster J.S."/>
            <person name="Shick H."/>
            <person name="Christensen S."/>
            <person name="Hou S."/>
            <person name="Wan X."/>
            <person name="Donachie S.P."/>
        </authorList>
    </citation>
    <scope>NUCLEOTIDE SEQUENCE [LARGE SCALE GENOMIC DNA]</scope>
    <source>
        <strain evidence="2">JS</strain>
    </source>
</reference>
<gene>
    <name evidence="1" type="ORF">GKIL_3408</name>
</gene>
<protein>
    <submittedName>
        <fullName evidence="1">TonB family protein</fullName>
    </submittedName>
</protein>
<dbReference type="EMBL" id="CP003587">
    <property type="protein sequence ID" value="AGY59654.1"/>
    <property type="molecule type" value="Genomic_DNA"/>
</dbReference>
<keyword evidence="2" id="KW-1185">Reference proteome</keyword>
<dbReference type="Gene3D" id="3.30.1150.10">
    <property type="match status" value="1"/>
</dbReference>
<dbReference type="Proteomes" id="UP000017396">
    <property type="component" value="Chromosome"/>
</dbReference>
<dbReference type="GO" id="GO:0008237">
    <property type="term" value="F:metallopeptidase activity"/>
    <property type="evidence" value="ECO:0007669"/>
    <property type="project" value="InterPro"/>
</dbReference>
<dbReference type="RefSeq" id="WP_023174947.1">
    <property type="nucleotide sequence ID" value="NC_022600.1"/>
</dbReference>
<proteinExistence type="predicted"/>
<dbReference type="Gene3D" id="3.40.390.10">
    <property type="entry name" value="Collagenase (Catalytic Domain)"/>
    <property type="match status" value="1"/>
</dbReference>
<dbReference type="SUPFAM" id="SSF74653">
    <property type="entry name" value="TolA/TonB C-terminal domain"/>
    <property type="match status" value="1"/>
</dbReference>
<dbReference type="STRING" id="1183438.GKIL_3408"/>
<accession>U5QPU9</accession>
<name>U5QPU9_GLOK1</name>
<dbReference type="InterPro" id="IPR024079">
    <property type="entry name" value="MetalloPept_cat_dom_sf"/>
</dbReference>
<evidence type="ECO:0000313" key="1">
    <source>
        <dbReference type="EMBL" id="AGY59654.1"/>
    </source>
</evidence>